<proteinExistence type="predicted"/>
<dbReference type="EMBL" id="BPLR01021115">
    <property type="protein sequence ID" value="GIX86146.1"/>
    <property type="molecule type" value="Genomic_DNA"/>
</dbReference>
<reference evidence="2 3" key="1">
    <citation type="submission" date="2021-06" db="EMBL/GenBank/DDBJ databases">
        <title>Caerostris extrusa draft genome.</title>
        <authorList>
            <person name="Kono N."/>
            <person name="Arakawa K."/>
        </authorList>
    </citation>
    <scope>NUCLEOTIDE SEQUENCE [LARGE SCALE GENOMIC DNA]</scope>
</reference>
<organism evidence="2 3">
    <name type="scientific">Caerostris extrusa</name>
    <name type="common">Bark spider</name>
    <name type="synonym">Caerostris bankana</name>
    <dbReference type="NCBI Taxonomy" id="172846"/>
    <lineage>
        <taxon>Eukaryota</taxon>
        <taxon>Metazoa</taxon>
        <taxon>Ecdysozoa</taxon>
        <taxon>Arthropoda</taxon>
        <taxon>Chelicerata</taxon>
        <taxon>Arachnida</taxon>
        <taxon>Araneae</taxon>
        <taxon>Araneomorphae</taxon>
        <taxon>Entelegynae</taxon>
        <taxon>Araneoidea</taxon>
        <taxon>Araneidae</taxon>
        <taxon>Caerostris</taxon>
    </lineage>
</organism>
<comment type="caution">
    <text evidence="2">The sequence shown here is derived from an EMBL/GenBank/DDBJ whole genome shotgun (WGS) entry which is preliminary data.</text>
</comment>
<protein>
    <submittedName>
        <fullName evidence="2">Uncharacterized protein</fullName>
    </submittedName>
</protein>
<evidence type="ECO:0000313" key="3">
    <source>
        <dbReference type="Proteomes" id="UP001054945"/>
    </source>
</evidence>
<dbReference type="Proteomes" id="UP001054945">
    <property type="component" value="Unassembled WGS sequence"/>
</dbReference>
<dbReference type="AlphaFoldDB" id="A0AAV4NMZ8"/>
<accession>A0AAV4NMZ8</accession>
<feature type="region of interest" description="Disordered" evidence="1">
    <location>
        <begin position="1"/>
        <end position="20"/>
    </location>
</feature>
<gene>
    <name evidence="2" type="ORF">CEXT_188911</name>
</gene>
<evidence type="ECO:0000256" key="1">
    <source>
        <dbReference type="SAM" id="MobiDB-lite"/>
    </source>
</evidence>
<keyword evidence="3" id="KW-1185">Reference proteome</keyword>
<sequence>MKWPLPIQQENREGGLKESFAPPSIIPSASVVSFEKGATGAQKKTAQVHSRQNHFWANELFALFLIPQNLSCGLVEGQCCPEQGCRSRTCIAHASRQTDAFPRYPKIIVLWRIVI</sequence>
<evidence type="ECO:0000313" key="2">
    <source>
        <dbReference type="EMBL" id="GIX86146.1"/>
    </source>
</evidence>
<name>A0AAV4NMZ8_CAEEX</name>